<dbReference type="Proteomes" id="UP001201873">
    <property type="component" value="Unassembled WGS sequence"/>
</dbReference>
<dbReference type="Pfam" id="PF11209">
    <property type="entry name" value="LmeA"/>
    <property type="match status" value="1"/>
</dbReference>
<proteinExistence type="predicted"/>
<reference evidence="2 3" key="1">
    <citation type="submission" date="2022-04" db="EMBL/GenBank/DDBJ databases">
        <title>Genome diversity in the genus Frankia.</title>
        <authorList>
            <person name="Carlos-Shanley C."/>
            <person name="Hahn D."/>
        </authorList>
    </citation>
    <scope>NUCLEOTIDE SEQUENCE [LARGE SCALE GENOMIC DNA]</scope>
    <source>
        <strain evidence="2 3">Ag45/Mut15</strain>
    </source>
</reference>
<comment type="caution">
    <text evidence="2">The sequence shown here is derived from an EMBL/GenBank/DDBJ whole genome shotgun (WGS) entry which is preliminary data.</text>
</comment>
<feature type="region of interest" description="Disordered" evidence="1">
    <location>
        <begin position="20"/>
        <end position="42"/>
    </location>
</feature>
<name>A0ABT0K1Q6_9ACTN</name>
<accession>A0ABT0K1Q6</accession>
<evidence type="ECO:0000313" key="3">
    <source>
        <dbReference type="Proteomes" id="UP001201873"/>
    </source>
</evidence>
<dbReference type="EMBL" id="JALKFT010000020">
    <property type="protein sequence ID" value="MCK9877727.1"/>
    <property type="molecule type" value="Genomic_DNA"/>
</dbReference>
<dbReference type="RefSeq" id="WP_248825924.1">
    <property type="nucleotide sequence ID" value="NZ_JALKFT010000020.1"/>
</dbReference>
<protein>
    <submittedName>
        <fullName evidence="2">DUF2993 domain-containing protein</fullName>
    </submittedName>
</protein>
<organism evidence="2 3">
    <name type="scientific">Frankia umida</name>
    <dbReference type="NCBI Taxonomy" id="573489"/>
    <lineage>
        <taxon>Bacteria</taxon>
        <taxon>Bacillati</taxon>
        <taxon>Actinomycetota</taxon>
        <taxon>Actinomycetes</taxon>
        <taxon>Frankiales</taxon>
        <taxon>Frankiaceae</taxon>
        <taxon>Frankia</taxon>
    </lineage>
</organism>
<evidence type="ECO:0000313" key="2">
    <source>
        <dbReference type="EMBL" id="MCK9877727.1"/>
    </source>
</evidence>
<feature type="compositionally biased region" description="Gly residues" evidence="1">
    <location>
        <begin position="24"/>
        <end position="42"/>
    </location>
</feature>
<keyword evidence="3" id="KW-1185">Reference proteome</keyword>
<gene>
    <name evidence="2" type="ORF">MXD59_18420</name>
</gene>
<evidence type="ECO:0000256" key="1">
    <source>
        <dbReference type="SAM" id="MobiDB-lite"/>
    </source>
</evidence>
<dbReference type="InterPro" id="IPR021373">
    <property type="entry name" value="DUF2993"/>
</dbReference>
<sequence>MPTAVEGGWRGRLGQLGARLGRHGSNGGGTNGGGTSEGGGGGWTLHASRRRVLSIVLPIALILQFVVVDRVSVQLVEHEMARQIRSGVVAGMPCGTRPPTVRDVSIGGFPFLTQVLTGTFSDLGMTLTDMPTPGPRIEAISARLQGVHVPILKLATGGDGEITVDRMRAAVRMTYADLNTYLATQTGRIHITAVDGGSRLEISATVEVPLLGTQQVAGIVTFAVHNNQLTLVPSQISLKGIVNLTIPLDFLAGALAALPIPLGDLPFNLIITTAETDATGLSVTATASDVTLPSMEQAEQQCTQAQGAARRGVGGLARSGAASAARG</sequence>